<organism evidence="7 8">
    <name type="scientific">Lysinibacillus xylanilyticus</name>
    <dbReference type="NCBI Taxonomy" id="582475"/>
    <lineage>
        <taxon>Bacteria</taxon>
        <taxon>Bacillati</taxon>
        <taxon>Bacillota</taxon>
        <taxon>Bacilli</taxon>
        <taxon>Bacillales</taxon>
        <taxon>Bacillaceae</taxon>
        <taxon>Lysinibacillus</taxon>
    </lineage>
</organism>
<dbReference type="SUPFAM" id="SSF51905">
    <property type="entry name" value="FAD/NAD(P)-binding domain"/>
    <property type="match status" value="2"/>
</dbReference>
<dbReference type="PANTHER" id="PTHR42913:SF3">
    <property type="entry name" value="64 KDA MITOCHONDRIAL NADH DEHYDROGENASE (EUROFUNG)"/>
    <property type="match status" value="1"/>
</dbReference>
<comment type="caution">
    <text evidence="7">The sequence shown here is derived from an EMBL/GenBank/DDBJ whole genome shotgun (WGS) entry which is preliminary data.</text>
</comment>
<gene>
    <name evidence="7" type="ORF">ACZ11_01765</name>
</gene>
<proteinExistence type="inferred from homology"/>
<dbReference type="OrthoDB" id="2641866at2"/>
<name>A0A0K9FHX7_9BACI</name>
<keyword evidence="3" id="KW-0285">Flavoprotein</keyword>
<evidence type="ECO:0000256" key="1">
    <source>
        <dbReference type="ARBA" id="ARBA00001974"/>
    </source>
</evidence>
<dbReference type="GO" id="GO:0003955">
    <property type="term" value="F:NAD(P)H dehydrogenase (quinone) activity"/>
    <property type="evidence" value="ECO:0007669"/>
    <property type="project" value="TreeGrafter"/>
</dbReference>
<dbReference type="InterPro" id="IPR023753">
    <property type="entry name" value="FAD/NAD-binding_dom"/>
</dbReference>
<dbReference type="RefSeq" id="WP_049663113.1">
    <property type="nucleotide sequence ID" value="NZ_LFXJ01000002.1"/>
</dbReference>
<dbReference type="Gene3D" id="3.50.50.100">
    <property type="match status" value="1"/>
</dbReference>
<comment type="similarity">
    <text evidence="2">Belongs to the NADH dehydrogenase family.</text>
</comment>
<evidence type="ECO:0000256" key="3">
    <source>
        <dbReference type="ARBA" id="ARBA00022630"/>
    </source>
</evidence>
<comment type="cofactor">
    <cofactor evidence="1">
        <name>FAD</name>
        <dbReference type="ChEBI" id="CHEBI:57692"/>
    </cofactor>
</comment>
<protein>
    <recommendedName>
        <fullName evidence="6">FAD/NAD(P)-binding domain-containing protein</fullName>
    </recommendedName>
</protein>
<evidence type="ECO:0000256" key="2">
    <source>
        <dbReference type="ARBA" id="ARBA00005272"/>
    </source>
</evidence>
<dbReference type="GO" id="GO:0019646">
    <property type="term" value="P:aerobic electron transport chain"/>
    <property type="evidence" value="ECO:0007669"/>
    <property type="project" value="TreeGrafter"/>
</dbReference>
<evidence type="ECO:0000256" key="5">
    <source>
        <dbReference type="ARBA" id="ARBA00023002"/>
    </source>
</evidence>
<dbReference type="PRINTS" id="PR00368">
    <property type="entry name" value="FADPNR"/>
</dbReference>
<evidence type="ECO:0000259" key="6">
    <source>
        <dbReference type="Pfam" id="PF07992"/>
    </source>
</evidence>
<dbReference type="InterPro" id="IPR036188">
    <property type="entry name" value="FAD/NAD-bd_sf"/>
</dbReference>
<evidence type="ECO:0000313" key="8">
    <source>
        <dbReference type="Proteomes" id="UP000037326"/>
    </source>
</evidence>
<dbReference type="Pfam" id="PF07992">
    <property type="entry name" value="Pyr_redox_2"/>
    <property type="match status" value="1"/>
</dbReference>
<dbReference type="InterPro" id="IPR051169">
    <property type="entry name" value="NADH-Q_oxidoreductase"/>
</dbReference>
<sequence>MKNIVIVGGGYAGINLLEGLKKEFQGQIGKSVRVILIDKNSYHFKKVLLVRATIRDINLKIPFSEYCQNGIEFIQGEALALQKQNQQITIKMENEKTINLHYDYLVLAFGSVIREISKGFGGITLKDKQSAIEIKEQLLSLMESFKALEKSQQNQSLFKVAVIGGGMAGIETAAEIAVWSKEKLAEAGVNPSLVEVLLFDAKDRLLPEAPVKVSEKLVSHLKNIGVVVKNKTRVSHCTEGQIFTNDGQKYSVGTCIFNPGVEANPIIYRLGLPISEEHRIIVNHSYQVKDEEHIYSIGDCALVVDYKNNHPDGMTCKEAIPQATRLSKILKASINQTPVNILHESYPVKFFCISLGPNNGFMWTQKWGLDFTITGKIGARIRNYTWELASLQK</sequence>
<feature type="domain" description="FAD/NAD(P)-binding" evidence="6">
    <location>
        <begin position="3"/>
        <end position="322"/>
    </location>
</feature>
<keyword evidence="4" id="KW-0274">FAD</keyword>
<dbReference type="PANTHER" id="PTHR42913">
    <property type="entry name" value="APOPTOSIS-INDUCING FACTOR 1"/>
    <property type="match status" value="1"/>
</dbReference>
<dbReference type="PRINTS" id="PR00411">
    <property type="entry name" value="PNDRDTASEI"/>
</dbReference>
<dbReference type="AlphaFoldDB" id="A0A0K9FHX7"/>
<reference evidence="8" key="1">
    <citation type="submission" date="2015-07" db="EMBL/GenBank/DDBJ databases">
        <authorList>
            <consortium name="Consortium for Microbial Forensics and Genomics (microFORGE)"/>
            <person name="Knight B.M."/>
            <person name="Roberts D.P."/>
            <person name="Lin D."/>
            <person name="Hari K."/>
            <person name="Fletcher J."/>
            <person name="Melcher U."/>
            <person name="Blagden T."/>
            <person name="Winegar R.A."/>
        </authorList>
    </citation>
    <scope>NUCLEOTIDE SEQUENCE [LARGE SCALE GENOMIC DNA]</scope>
    <source>
        <strain evidence="8">DSM 23493</strain>
    </source>
</reference>
<evidence type="ECO:0000256" key="4">
    <source>
        <dbReference type="ARBA" id="ARBA00022827"/>
    </source>
</evidence>
<evidence type="ECO:0000313" key="7">
    <source>
        <dbReference type="EMBL" id="KMY33828.1"/>
    </source>
</evidence>
<dbReference type="PATRIC" id="fig|582475.4.peg.3908"/>
<dbReference type="Proteomes" id="UP000037326">
    <property type="component" value="Unassembled WGS sequence"/>
</dbReference>
<dbReference type="EMBL" id="LFXJ01000002">
    <property type="protein sequence ID" value="KMY33828.1"/>
    <property type="molecule type" value="Genomic_DNA"/>
</dbReference>
<dbReference type="GeneID" id="96597044"/>
<accession>A0A0K9FHX7</accession>
<keyword evidence="5" id="KW-0560">Oxidoreductase</keyword>